<evidence type="ECO:0000256" key="1">
    <source>
        <dbReference type="SAM" id="Coils"/>
    </source>
</evidence>
<reference evidence="3 4" key="1">
    <citation type="submission" date="2019-07" db="EMBL/GenBank/DDBJ databases">
        <title>Whole genome shotgun sequence of Aneurinibacillus danicus NBRC 102444.</title>
        <authorList>
            <person name="Hosoyama A."/>
            <person name="Uohara A."/>
            <person name="Ohji S."/>
            <person name="Ichikawa N."/>
        </authorList>
    </citation>
    <scope>NUCLEOTIDE SEQUENCE [LARGE SCALE GENOMIC DNA]</scope>
    <source>
        <strain evidence="3 4">NBRC 102444</strain>
    </source>
</reference>
<dbReference type="PANTHER" id="PTHR38032">
    <property type="entry name" value="POLYMERASE-RELATED"/>
    <property type="match status" value="1"/>
</dbReference>
<evidence type="ECO:0000259" key="2">
    <source>
        <dbReference type="Pfam" id="PF20250"/>
    </source>
</evidence>
<name>A0A511V3X8_9BACL</name>
<evidence type="ECO:0000313" key="4">
    <source>
        <dbReference type="Proteomes" id="UP000321157"/>
    </source>
</evidence>
<dbReference type="Pfam" id="PF03961">
    <property type="entry name" value="FapA"/>
    <property type="match status" value="1"/>
</dbReference>
<protein>
    <submittedName>
        <fullName evidence="3">Polymerase</fullName>
    </submittedName>
</protein>
<dbReference type="AlphaFoldDB" id="A0A511V3X8"/>
<organism evidence="3 4">
    <name type="scientific">Aneurinibacillus danicus</name>
    <dbReference type="NCBI Taxonomy" id="267746"/>
    <lineage>
        <taxon>Bacteria</taxon>
        <taxon>Bacillati</taxon>
        <taxon>Bacillota</taxon>
        <taxon>Bacilli</taxon>
        <taxon>Bacillales</taxon>
        <taxon>Paenibacillaceae</taxon>
        <taxon>Aneurinibacillus group</taxon>
        <taxon>Aneurinibacillus</taxon>
    </lineage>
</organism>
<dbReference type="InterPro" id="IPR005646">
    <property type="entry name" value="FapA"/>
</dbReference>
<proteinExistence type="predicted"/>
<keyword evidence="4" id="KW-1185">Reference proteome</keyword>
<feature type="coiled-coil region" evidence="1">
    <location>
        <begin position="352"/>
        <end position="379"/>
    </location>
</feature>
<dbReference type="PANTHER" id="PTHR38032:SF1">
    <property type="entry name" value="RNA-BINDING PROTEIN KHPB N-TERMINAL DOMAIN-CONTAINING PROTEIN"/>
    <property type="match status" value="1"/>
</dbReference>
<comment type="caution">
    <text evidence="3">The sequence shown here is derived from an EMBL/GenBank/DDBJ whole genome shotgun (WGS) entry which is preliminary data.</text>
</comment>
<keyword evidence="1" id="KW-0175">Coiled coil</keyword>
<dbReference type="Pfam" id="PF20250">
    <property type="entry name" value="FapA_N"/>
    <property type="match status" value="1"/>
</dbReference>
<feature type="coiled-coil region" evidence="1">
    <location>
        <begin position="407"/>
        <end position="434"/>
    </location>
</feature>
<dbReference type="EMBL" id="BJXX01000049">
    <property type="protein sequence ID" value="GEN33617.1"/>
    <property type="molecule type" value="Genomic_DNA"/>
</dbReference>
<dbReference type="InterPro" id="IPR046866">
    <property type="entry name" value="FapA_N"/>
</dbReference>
<evidence type="ECO:0000313" key="3">
    <source>
        <dbReference type="EMBL" id="GEN33617.1"/>
    </source>
</evidence>
<dbReference type="Proteomes" id="UP000321157">
    <property type="component" value="Unassembled WGS sequence"/>
</dbReference>
<dbReference type="InterPro" id="IPR046865">
    <property type="entry name" value="FapA_b_solenoid"/>
</dbReference>
<sequence>MLHMEGSENKVEQGASTKTLADMVKVQIAKDKMQATMELRLEGDVRVTYEDLLAIINQNRVIFGIDENLLREVAISPYMYSNEVLVIAQGVPPTAGKDGYIEFVVRPSEKKGPKEREDGSVDYYSLLQLVNVTKGQLLARKVPPTKGQPGTGVSGEVIQAKDGKEARFQIGKNVLLDQEKNNAYAAVDGQVSITANGKINVLSVYEVKGDVDFGVGNIDFIGNVVVNGNVHPGFTIKAGGDIRIAGSVESATLEAKGTIEIRGGIIGHHKGTIHADVDVKAGFIQNATVKAENDIIVSQTIMHSNVSAGRDVICKATKGLIVGGTVQAGEKVVAKIIGNMTNTPTNIEVGANPRLREELQALKKEIKEYTESIKKSDQGLRFLDQLALQGKLTPDKRALQIKFTNAKLLAEKKYSHAKEKIEEIEEKVGGMEKARVEVLSVMYSGTKLVFGNAVRFIKENHNRTAFILGEDGHITTTPL</sequence>
<gene>
    <name evidence="3" type="ORF">ADA01nite_10770</name>
</gene>
<accession>A0A511V3X8</accession>
<feature type="domain" description="Flagellar Assembly Protein A N-terminal region" evidence="2">
    <location>
        <begin position="24"/>
        <end position="195"/>
    </location>
</feature>